<keyword evidence="3" id="KW-1185">Reference proteome</keyword>
<evidence type="ECO:0000313" key="3">
    <source>
        <dbReference type="Proteomes" id="UP000800200"/>
    </source>
</evidence>
<organism evidence="2 3">
    <name type="scientific">Zopfia rhizophila CBS 207.26</name>
    <dbReference type="NCBI Taxonomy" id="1314779"/>
    <lineage>
        <taxon>Eukaryota</taxon>
        <taxon>Fungi</taxon>
        <taxon>Dikarya</taxon>
        <taxon>Ascomycota</taxon>
        <taxon>Pezizomycotina</taxon>
        <taxon>Dothideomycetes</taxon>
        <taxon>Dothideomycetes incertae sedis</taxon>
        <taxon>Zopfiaceae</taxon>
        <taxon>Zopfia</taxon>
    </lineage>
</organism>
<evidence type="ECO:0000256" key="1">
    <source>
        <dbReference type="SAM" id="MobiDB-lite"/>
    </source>
</evidence>
<sequence>MNQIRIRFRLFNAGSLGQSHEISAITAICSVREGTVQNTSPSPESIQNDETRPRHKIDTAQRSASLLQELKRISNIRSFKDLSDAKIVPIPIQRLNRNTSGRAGSRAENWRRTWMARTRGK</sequence>
<dbReference type="EMBL" id="ML994642">
    <property type="protein sequence ID" value="KAF2183547.1"/>
    <property type="molecule type" value="Genomic_DNA"/>
</dbReference>
<proteinExistence type="predicted"/>
<dbReference type="AlphaFoldDB" id="A0A6A6DV27"/>
<accession>A0A6A6DV27</accession>
<feature type="region of interest" description="Disordered" evidence="1">
    <location>
        <begin position="97"/>
        <end position="121"/>
    </location>
</feature>
<name>A0A6A6DV27_9PEZI</name>
<protein>
    <submittedName>
        <fullName evidence="2">Uncharacterized protein</fullName>
    </submittedName>
</protein>
<dbReference type="Proteomes" id="UP000800200">
    <property type="component" value="Unassembled WGS sequence"/>
</dbReference>
<reference evidence="2" key="1">
    <citation type="journal article" date="2020" name="Stud. Mycol.">
        <title>101 Dothideomycetes genomes: a test case for predicting lifestyles and emergence of pathogens.</title>
        <authorList>
            <person name="Haridas S."/>
            <person name="Albert R."/>
            <person name="Binder M."/>
            <person name="Bloem J."/>
            <person name="Labutti K."/>
            <person name="Salamov A."/>
            <person name="Andreopoulos B."/>
            <person name="Baker S."/>
            <person name="Barry K."/>
            <person name="Bills G."/>
            <person name="Bluhm B."/>
            <person name="Cannon C."/>
            <person name="Castanera R."/>
            <person name="Culley D."/>
            <person name="Daum C."/>
            <person name="Ezra D."/>
            <person name="Gonzalez J."/>
            <person name="Henrissat B."/>
            <person name="Kuo A."/>
            <person name="Liang C."/>
            <person name="Lipzen A."/>
            <person name="Lutzoni F."/>
            <person name="Magnuson J."/>
            <person name="Mondo S."/>
            <person name="Nolan M."/>
            <person name="Ohm R."/>
            <person name="Pangilinan J."/>
            <person name="Park H.-J."/>
            <person name="Ramirez L."/>
            <person name="Alfaro M."/>
            <person name="Sun H."/>
            <person name="Tritt A."/>
            <person name="Yoshinaga Y."/>
            <person name="Zwiers L.-H."/>
            <person name="Turgeon B."/>
            <person name="Goodwin S."/>
            <person name="Spatafora J."/>
            <person name="Crous P."/>
            <person name="Grigoriev I."/>
        </authorList>
    </citation>
    <scope>NUCLEOTIDE SEQUENCE</scope>
    <source>
        <strain evidence="2">CBS 207.26</strain>
    </source>
</reference>
<gene>
    <name evidence="2" type="ORF">K469DRAFT_209352</name>
</gene>
<evidence type="ECO:0000313" key="2">
    <source>
        <dbReference type="EMBL" id="KAF2183547.1"/>
    </source>
</evidence>
<feature type="compositionally biased region" description="Polar residues" evidence="1">
    <location>
        <begin position="35"/>
        <end position="48"/>
    </location>
</feature>
<feature type="region of interest" description="Disordered" evidence="1">
    <location>
        <begin position="35"/>
        <end position="59"/>
    </location>
</feature>
<feature type="compositionally biased region" description="Basic and acidic residues" evidence="1">
    <location>
        <begin position="49"/>
        <end position="59"/>
    </location>
</feature>